<evidence type="ECO:0000313" key="3">
    <source>
        <dbReference type="Proteomes" id="UP000294360"/>
    </source>
</evidence>
<dbReference type="Proteomes" id="UP000294360">
    <property type="component" value="Chromosome"/>
</dbReference>
<reference evidence="2 3" key="1">
    <citation type="submission" date="2019-03" db="EMBL/GenBank/DDBJ databases">
        <authorList>
            <person name="Kox A.R. M."/>
        </authorList>
    </citation>
    <scope>NUCLEOTIDE SEQUENCE [LARGE SCALE GENOMIC DNA]</scope>
    <source>
        <strain evidence="2">MTUNDRAET4 annotated genome</strain>
    </source>
</reference>
<organism evidence="2 3">
    <name type="scientific">Methylocella tundrae</name>
    <dbReference type="NCBI Taxonomy" id="227605"/>
    <lineage>
        <taxon>Bacteria</taxon>
        <taxon>Pseudomonadati</taxon>
        <taxon>Pseudomonadota</taxon>
        <taxon>Alphaproteobacteria</taxon>
        <taxon>Hyphomicrobiales</taxon>
        <taxon>Beijerinckiaceae</taxon>
        <taxon>Methylocella</taxon>
    </lineage>
</organism>
<feature type="compositionally biased region" description="Pro residues" evidence="1">
    <location>
        <begin position="1"/>
        <end position="10"/>
    </location>
</feature>
<evidence type="ECO:0000313" key="2">
    <source>
        <dbReference type="EMBL" id="VFU07807.1"/>
    </source>
</evidence>
<dbReference type="AlphaFoldDB" id="A0A4U8YZY2"/>
<feature type="region of interest" description="Disordered" evidence="1">
    <location>
        <begin position="1"/>
        <end position="31"/>
    </location>
</feature>
<evidence type="ECO:0000256" key="1">
    <source>
        <dbReference type="SAM" id="MobiDB-lite"/>
    </source>
</evidence>
<gene>
    <name evidence="2" type="ORF">MTUNDRAET4_0914</name>
</gene>
<feature type="compositionally biased region" description="Low complexity" evidence="1">
    <location>
        <begin position="14"/>
        <end position="25"/>
    </location>
</feature>
<sequence>MTPSSTPPVRPGETSSHSPTQSPQSACATGPISVNHKGRWYQLAVRLFDFRARRLPF</sequence>
<dbReference type="KEGG" id="mtun:MTUNDRAET4_0914"/>
<proteinExistence type="predicted"/>
<dbReference type="EMBL" id="LR536450">
    <property type="protein sequence ID" value="VFU07807.1"/>
    <property type="molecule type" value="Genomic_DNA"/>
</dbReference>
<protein>
    <submittedName>
        <fullName evidence="2">Uncharacterized protein</fullName>
    </submittedName>
</protein>
<name>A0A4U8YZY2_METTU</name>
<accession>A0A4U8YZY2</accession>